<feature type="compositionally biased region" description="Basic residues" evidence="11">
    <location>
        <begin position="263"/>
        <end position="281"/>
    </location>
</feature>
<dbReference type="GO" id="GO:0042393">
    <property type="term" value="F:histone binding"/>
    <property type="evidence" value="ECO:0007669"/>
    <property type="project" value="TreeGrafter"/>
</dbReference>
<dbReference type="SMART" id="SM00398">
    <property type="entry name" value="HMG"/>
    <property type="match status" value="1"/>
</dbReference>
<dbReference type="GO" id="GO:0003677">
    <property type="term" value="F:DNA binding"/>
    <property type="evidence" value="ECO:0007669"/>
    <property type="project" value="UniProtKB-UniRule"/>
</dbReference>
<keyword evidence="8 9" id="KW-0539">Nucleus</keyword>
<dbReference type="EnsemblMetazoa" id="Aqu2.1.14533_001">
    <property type="protein sequence ID" value="Aqu2.1.14533_001"/>
    <property type="gene ID" value="Aqu2.1.14533"/>
</dbReference>
<evidence type="ECO:0000256" key="4">
    <source>
        <dbReference type="ARBA" id="ARBA00022763"/>
    </source>
</evidence>
<keyword evidence="5 10" id="KW-0805">Transcription regulation</keyword>
<feature type="compositionally biased region" description="Acidic residues" evidence="11">
    <location>
        <begin position="248"/>
        <end position="260"/>
    </location>
</feature>
<keyword evidence="7 10" id="KW-0234">DNA repair</keyword>
<feature type="region of interest" description="Disordered" evidence="11">
    <location>
        <begin position="197"/>
        <end position="307"/>
    </location>
</feature>
<dbReference type="InterPro" id="IPR050454">
    <property type="entry name" value="RTT106/SSRP1_HistChap/FACT"/>
</dbReference>
<sequence length="429" mass="48335">MKGINWSFTDGPRKIKIRNRLGAIKARKEDLKEKYGGKLTQEMEGPLMEVFARLMKVLVGKKLMVPGSFKNNNGQNAVACSCKATAGFLYPLEKGFMFVHKPALFIKFEDIANVNFARMASGGVSRSFDFDIETREGVVHHFSSLMRDDYTRLHEFVTEKRLKIKDKGSSKVHVSYNDELSGNSSDEHDPYLARMKAEGEQASSEDDSDFVAKESGSDDDLEYDSDAAVSDGGSTQGAQKETKGSSDESGEEEEEEEEEEPKAKKRSKPQTHTNVAKKRKQEKGGATGKKEKKKKDPNCPKKPLSSYMLWLQEMRPSLKKKHPELSITEMSKKAGQLWKELKDKSKWEEKAKKLKEQYLIDMKEYERTGKAPSSASSSKPKKTTSKSASASKTQFKSKEYIDSEESSGDDIKQEEEEEEAEMTDDDESD</sequence>
<dbReference type="Pfam" id="PF08512">
    <property type="entry name" value="Rttp106-like_middle"/>
    <property type="match status" value="1"/>
</dbReference>
<dbReference type="GO" id="GO:0035101">
    <property type="term" value="C:FACT complex"/>
    <property type="evidence" value="ECO:0007669"/>
    <property type="project" value="TreeGrafter"/>
</dbReference>
<reference evidence="13" key="1">
    <citation type="submission" date="2017-05" db="UniProtKB">
        <authorList>
            <consortium name="EnsemblMetazoa"/>
        </authorList>
    </citation>
    <scope>IDENTIFICATION</scope>
</reference>
<dbReference type="GO" id="GO:0006281">
    <property type="term" value="P:DNA repair"/>
    <property type="evidence" value="ECO:0007669"/>
    <property type="project" value="UniProtKB-KW"/>
</dbReference>
<dbReference type="InterPro" id="IPR009071">
    <property type="entry name" value="HMG_box_dom"/>
</dbReference>
<evidence type="ECO:0000256" key="9">
    <source>
        <dbReference type="PROSITE-ProRule" id="PRU00267"/>
    </source>
</evidence>
<dbReference type="InterPro" id="IPR013719">
    <property type="entry name" value="RTT106/SPT16-like_middle_dom"/>
</dbReference>
<dbReference type="PROSITE" id="PS50118">
    <property type="entry name" value="HMG_BOX_2"/>
    <property type="match status" value="1"/>
</dbReference>
<evidence type="ECO:0000256" key="5">
    <source>
        <dbReference type="ARBA" id="ARBA00023015"/>
    </source>
</evidence>
<dbReference type="CDD" id="cd21994">
    <property type="entry name" value="HMG-box_SSRP1-like"/>
    <property type="match status" value="1"/>
</dbReference>
<dbReference type="PANTHER" id="PTHR45849:SF1">
    <property type="entry name" value="FACT COMPLEX SUBUNIT SSRP1"/>
    <property type="match status" value="1"/>
</dbReference>
<dbReference type="InterPro" id="IPR036910">
    <property type="entry name" value="HMG_box_dom_sf"/>
</dbReference>
<evidence type="ECO:0000259" key="12">
    <source>
        <dbReference type="PROSITE" id="PS50118"/>
    </source>
</evidence>
<evidence type="ECO:0000256" key="8">
    <source>
        <dbReference type="ARBA" id="ARBA00023242"/>
    </source>
</evidence>
<dbReference type="Gene3D" id="2.30.29.30">
    <property type="entry name" value="Pleckstrin-homology domain (PH domain)/Phosphotyrosine-binding domain (PTB)"/>
    <property type="match status" value="1"/>
</dbReference>
<dbReference type="Pfam" id="PF00505">
    <property type="entry name" value="HMG_box"/>
    <property type="match status" value="1"/>
</dbReference>
<dbReference type="SUPFAM" id="SSF47095">
    <property type="entry name" value="HMG-box"/>
    <property type="match status" value="1"/>
</dbReference>
<accession>A0A1X7TIA7</accession>
<name>A0A1X7TIA7_AMPQE</name>
<dbReference type="CDD" id="cd13231">
    <property type="entry name" value="PH2_SSRP1-like"/>
    <property type="match status" value="1"/>
</dbReference>
<evidence type="ECO:0000256" key="11">
    <source>
        <dbReference type="SAM" id="MobiDB-lite"/>
    </source>
</evidence>
<evidence type="ECO:0000256" key="2">
    <source>
        <dbReference type="ARBA" id="ARBA00022454"/>
    </source>
</evidence>
<feature type="compositionally biased region" description="Low complexity" evidence="11">
    <location>
        <begin position="385"/>
        <end position="394"/>
    </location>
</feature>
<dbReference type="InterPro" id="IPR011993">
    <property type="entry name" value="PH-like_dom_sf"/>
</dbReference>
<dbReference type="PRINTS" id="PR00887">
    <property type="entry name" value="SSRCOGNITION"/>
</dbReference>
<dbReference type="InParanoid" id="A0A1X7TIA7"/>
<keyword evidence="6 10" id="KW-0804">Transcription</keyword>
<evidence type="ECO:0000256" key="7">
    <source>
        <dbReference type="ARBA" id="ARBA00023204"/>
    </source>
</evidence>
<dbReference type="SUPFAM" id="SSF50729">
    <property type="entry name" value="PH domain-like"/>
    <property type="match status" value="1"/>
</dbReference>
<keyword evidence="4 10" id="KW-0227">DNA damage</keyword>
<dbReference type="STRING" id="400682.A0A1X7TIA7"/>
<feature type="region of interest" description="Disordered" evidence="11">
    <location>
        <begin position="364"/>
        <end position="429"/>
    </location>
</feature>
<keyword evidence="9" id="KW-0238">DNA-binding</keyword>
<evidence type="ECO:0000256" key="10">
    <source>
        <dbReference type="RuleBase" id="RU364013"/>
    </source>
</evidence>
<dbReference type="OrthoDB" id="498543at2759"/>
<evidence type="ECO:0000256" key="3">
    <source>
        <dbReference type="ARBA" id="ARBA00022705"/>
    </source>
</evidence>
<proteinExistence type="inferred from homology"/>
<keyword evidence="2 10" id="KW-0158">Chromosome</keyword>
<feature type="compositionally biased region" description="Acidic residues" evidence="11">
    <location>
        <begin position="402"/>
        <end position="429"/>
    </location>
</feature>
<keyword evidence="3 10" id="KW-0235">DNA replication</keyword>
<dbReference type="eggNOG" id="KOG0526">
    <property type="taxonomic scope" value="Eukaryota"/>
</dbReference>
<dbReference type="GO" id="GO:0031491">
    <property type="term" value="F:nucleosome binding"/>
    <property type="evidence" value="ECO:0007669"/>
    <property type="project" value="TreeGrafter"/>
</dbReference>
<dbReference type="FunFam" id="2.30.29.30:FF:000098">
    <property type="entry name" value="Fact complex subunit ssrp1"/>
    <property type="match status" value="1"/>
</dbReference>
<dbReference type="SMART" id="SM01287">
    <property type="entry name" value="Rtt106"/>
    <property type="match status" value="1"/>
</dbReference>
<dbReference type="GO" id="GO:0006260">
    <property type="term" value="P:DNA replication"/>
    <property type="evidence" value="ECO:0007669"/>
    <property type="project" value="UniProtKB-KW"/>
</dbReference>
<comment type="similarity">
    <text evidence="1 10">Belongs to the SSRP1 family.</text>
</comment>
<dbReference type="AlphaFoldDB" id="A0A1X7TIA7"/>
<comment type="subcellular location">
    <subcellularLocation>
        <location evidence="10">Nucleus</location>
    </subcellularLocation>
    <subcellularLocation>
        <location evidence="10">Chromosome</location>
    </subcellularLocation>
</comment>
<dbReference type="GO" id="GO:1902275">
    <property type="term" value="P:regulation of chromatin organization"/>
    <property type="evidence" value="ECO:0007669"/>
    <property type="project" value="TreeGrafter"/>
</dbReference>
<evidence type="ECO:0000256" key="1">
    <source>
        <dbReference type="ARBA" id="ARBA00010060"/>
    </source>
</evidence>
<dbReference type="PANTHER" id="PTHR45849">
    <property type="entry name" value="FACT COMPLEX SUBUNIT SSRP1"/>
    <property type="match status" value="1"/>
</dbReference>
<dbReference type="InterPro" id="IPR000969">
    <property type="entry name" value="SSRP1/POB3"/>
</dbReference>
<comment type="function">
    <text evidence="10">Component of the FACT complex, a general chromatin factor that acts to reorganize nucleosomes. The FACT complex is involved in multiple processes that require DNA as a template such as mRNA elongation, DNA replication and DNA repair. During transcription elongation the FACT complex acts as a histone chaperone that both destabilizes and restores nucleosomal structure. It facilitates the passage of RNA polymerase II and transcription by promoting the dissociation of one histone H2A-H2B dimer from the nucleosome, then subsequently promotes the reestablishment of the nucleosome following the passage of RNA polymerase II.</text>
</comment>
<evidence type="ECO:0000256" key="6">
    <source>
        <dbReference type="ARBA" id="ARBA00023163"/>
    </source>
</evidence>
<dbReference type="Gene3D" id="1.10.30.10">
    <property type="entry name" value="High mobility group box domain"/>
    <property type="match status" value="1"/>
</dbReference>
<evidence type="ECO:0000313" key="13">
    <source>
        <dbReference type="EnsemblMetazoa" id="Aqu2.1.14533_001"/>
    </source>
</evidence>
<organism evidence="13">
    <name type="scientific">Amphimedon queenslandica</name>
    <name type="common">Sponge</name>
    <dbReference type="NCBI Taxonomy" id="400682"/>
    <lineage>
        <taxon>Eukaryota</taxon>
        <taxon>Metazoa</taxon>
        <taxon>Porifera</taxon>
        <taxon>Demospongiae</taxon>
        <taxon>Heteroscleromorpha</taxon>
        <taxon>Haplosclerida</taxon>
        <taxon>Niphatidae</taxon>
        <taxon>Amphimedon</taxon>
    </lineage>
</organism>
<protein>
    <recommendedName>
        <fullName evidence="10">FACT complex subunit SSRP1</fullName>
    </recommendedName>
</protein>
<feature type="DNA-binding region" description="HMG box" evidence="9">
    <location>
        <begin position="300"/>
        <end position="366"/>
    </location>
</feature>
<dbReference type="Gene3D" id="2.30.29.150">
    <property type="match status" value="1"/>
</dbReference>
<feature type="domain" description="HMG box" evidence="12">
    <location>
        <begin position="300"/>
        <end position="366"/>
    </location>
</feature>